<evidence type="ECO:0000313" key="1">
    <source>
        <dbReference type="EMBL" id="JAE13347.1"/>
    </source>
</evidence>
<protein>
    <submittedName>
        <fullName evidence="1">Uncharacterized protein</fullName>
    </submittedName>
</protein>
<proteinExistence type="predicted"/>
<reference evidence="1" key="2">
    <citation type="journal article" date="2015" name="Data Brief">
        <title>Shoot transcriptome of the giant reed, Arundo donax.</title>
        <authorList>
            <person name="Barrero R.A."/>
            <person name="Guerrero F.D."/>
            <person name="Moolhuijzen P."/>
            <person name="Goolsby J.A."/>
            <person name="Tidwell J."/>
            <person name="Bellgard S.E."/>
            <person name="Bellgard M.I."/>
        </authorList>
    </citation>
    <scope>NUCLEOTIDE SEQUENCE</scope>
    <source>
        <tissue evidence="1">Shoot tissue taken approximately 20 cm above the soil surface</tissue>
    </source>
</reference>
<name>A0A0A9FLW7_ARUDO</name>
<accession>A0A0A9FLW7</accession>
<organism evidence="1">
    <name type="scientific">Arundo donax</name>
    <name type="common">Giant reed</name>
    <name type="synonym">Donax arundinaceus</name>
    <dbReference type="NCBI Taxonomy" id="35708"/>
    <lineage>
        <taxon>Eukaryota</taxon>
        <taxon>Viridiplantae</taxon>
        <taxon>Streptophyta</taxon>
        <taxon>Embryophyta</taxon>
        <taxon>Tracheophyta</taxon>
        <taxon>Spermatophyta</taxon>
        <taxon>Magnoliopsida</taxon>
        <taxon>Liliopsida</taxon>
        <taxon>Poales</taxon>
        <taxon>Poaceae</taxon>
        <taxon>PACMAD clade</taxon>
        <taxon>Arundinoideae</taxon>
        <taxon>Arundineae</taxon>
        <taxon>Arundo</taxon>
    </lineage>
</organism>
<dbReference type="AlphaFoldDB" id="A0A0A9FLW7"/>
<reference evidence="1" key="1">
    <citation type="submission" date="2014-09" db="EMBL/GenBank/DDBJ databases">
        <authorList>
            <person name="Magalhaes I.L.F."/>
            <person name="Oliveira U."/>
            <person name="Santos F.R."/>
            <person name="Vidigal T.H.D.A."/>
            <person name="Brescovit A.D."/>
            <person name="Santos A.J."/>
        </authorList>
    </citation>
    <scope>NUCLEOTIDE SEQUENCE</scope>
    <source>
        <tissue evidence="1">Shoot tissue taken approximately 20 cm above the soil surface</tissue>
    </source>
</reference>
<sequence length="41" mass="4651">MIVGPLIHMCRKINRKAALLFVKLEVSGNRTISKIIHAHQI</sequence>
<dbReference type="EMBL" id="GBRH01184549">
    <property type="protein sequence ID" value="JAE13347.1"/>
    <property type="molecule type" value="Transcribed_RNA"/>
</dbReference>